<proteinExistence type="predicted"/>
<evidence type="ECO:0000313" key="2">
    <source>
        <dbReference type="EMBL" id="SHJ79978.1"/>
    </source>
</evidence>
<dbReference type="Proteomes" id="UP000184052">
    <property type="component" value="Unassembled WGS sequence"/>
</dbReference>
<name>A0A1M6M937_9FIRM</name>
<evidence type="ECO:0000256" key="1">
    <source>
        <dbReference type="SAM" id="Phobius"/>
    </source>
</evidence>
<dbReference type="RefSeq" id="WP_073050757.1">
    <property type="nucleotide sequence ID" value="NZ_FQZL01000039.1"/>
</dbReference>
<keyword evidence="3" id="KW-1185">Reference proteome</keyword>
<accession>A0A1M6M937</accession>
<evidence type="ECO:0000313" key="3">
    <source>
        <dbReference type="Proteomes" id="UP000184052"/>
    </source>
</evidence>
<dbReference type="EMBL" id="FQZL01000039">
    <property type="protein sequence ID" value="SHJ79978.1"/>
    <property type="molecule type" value="Genomic_DNA"/>
</dbReference>
<feature type="transmembrane region" description="Helical" evidence="1">
    <location>
        <begin position="6"/>
        <end position="25"/>
    </location>
</feature>
<reference evidence="2 3" key="1">
    <citation type="submission" date="2016-11" db="EMBL/GenBank/DDBJ databases">
        <authorList>
            <person name="Jaros S."/>
            <person name="Januszkiewicz K."/>
            <person name="Wedrychowicz H."/>
        </authorList>
    </citation>
    <scope>NUCLEOTIDE SEQUENCE [LARGE SCALE GENOMIC DNA]</scope>
    <source>
        <strain evidence="2 3">DSM 17477</strain>
    </source>
</reference>
<keyword evidence="1" id="KW-0812">Transmembrane</keyword>
<protein>
    <submittedName>
        <fullName evidence="2">Uncharacterized protein</fullName>
    </submittedName>
</protein>
<dbReference type="AlphaFoldDB" id="A0A1M6M937"/>
<sequence length="240" mass="28563">MSYLNEIIIASISALVGGIITYFFYLKKESRREKKEKLLKKEEQRKKRPEFRIESMKDSFNRPGTCIDSQPCDMEIFVAKIENVIVENDIVYAEYDDTILDKKSWVSRQYTIKNIGKTAVYEVAIMSNFKRTTCLFNTKSIHEDFIQRGVLNYFELLDRRIDTDESITLKICYNKEKVIKGMFSAEFELGMRDDNGVYWVQPFFAYENKIYESRRITHKEYRDAIKPDIAIECFKKPYLW</sequence>
<keyword evidence="1" id="KW-0472">Membrane</keyword>
<keyword evidence="1" id="KW-1133">Transmembrane helix</keyword>
<dbReference type="OrthoDB" id="1766002at2"/>
<gene>
    <name evidence="2" type="ORF">SAMN02745751_03403</name>
</gene>
<organism evidence="2 3">
    <name type="scientific">Dethiosulfatibacter aminovorans DSM 17477</name>
    <dbReference type="NCBI Taxonomy" id="1121476"/>
    <lineage>
        <taxon>Bacteria</taxon>
        <taxon>Bacillati</taxon>
        <taxon>Bacillota</taxon>
        <taxon>Tissierellia</taxon>
        <taxon>Dethiosulfatibacter</taxon>
    </lineage>
</organism>